<feature type="compositionally biased region" description="Basic and acidic residues" evidence="1">
    <location>
        <begin position="116"/>
        <end position="131"/>
    </location>
</feature>
<gene>
    <name evidence="2" type="ORF">BINO364_LOCUS7678</name>
</gene>
<feature type="compositionally biased region" description="Low complexity" evidence="1">
    <location>
        <begin position="132"/>
        <end position="141"/>
    </location>
</feature>
<feature type="region of interest" description="Disordered" evidence="1">
    <location>
        <begin position="112"/>
        <end position="148"/>
    </location>
</feature>
<name>A0A8J9UMC6_9NEOP</name>
<accession>A0A8J9UMC6</accession>
<keyword evidence="3" id="KW-1185">Reference proteome</keyword>
<evidence type="ECO:0000313" key="2">
    <source>
        <dbReference type="EMBL" id="CAH0721594.1"/>
    </source>
</evidence>
<dbReference type="OrthoDB" id="6930991at2759"/>
<dbReference type="Proteomes" id="UP000838878">
    <property type="component" value="Chromosome 2"/>
</dbReference>
<dbReference type="EMBL" id="OV170222">
    <property type="protein sequence ID" value="CAH0721594.1"/>
    <property type="molecule type" value="Genomic_DNA"/>
</dbReference>
<feature type="compositionally biased region" description="Low complexity" evidence="1">
    <location>
        <begin position="1"/>
        <end position="20"/>
    </location>
</feature>
<proteinExistence type="predicted"/>
<protein>
    <submittedName>
        <fullName evidence="2">Uncharacterized protein</fullName>
    </submittedName>
</protein>
<evidence type="ECO:0000313" key="3">
    <source>
        <dbReference type="Proteomes" id="UP000838878"/>
    </source>
</evidence>
<dbReference type="AlphaFoldDB" id="A0A8J9UMC6"/>
<feature type="non-terminal residue" evidence="2">
    <location>
        <position position="177"/>
    </location>
</feature>
<feature type="region of interest" description="Disordered" evidence="1">
    <location>
        <begin position="1"/>
        <end position="25"/>
    </location>
</feature>
<sequence length="177" mass="18005">MKAAASAAKAAKDGASNAPDLAKKADPKKAIAAMAKEAKDLNPTNAAALASKFMATISEACEKFIQGVFKSLSPSPSALPGLGEVSTMTKLFNPLEIGKDVVDDVLKVFGGAPSKPPKDAKDAAKDAKDKAANGTEAAGKADAAKDKAKPEVGNIVTKVEDAAKDMIGGIFKTPFGF</sequence>
<evidence type="ECO:0000256" key="1">
    <source>
        <dbReference type="SAM" id="MobiDB-lite"/>
    </source>
</evidence>
<organism evidence="2 3">
    <name type="scientific">Brenthis ino</name>
    <name type="common">lesser marbled fritillary</name>
    <dbReference type="NCBI Taxonomy" id="405034"/>
    <lineage>
        <taxon>Eukaryota</taxon>
        <taxon>Metazoa</taxon>
        <taxon>Ecdysozoa</taxon>
        <taxon>Arthropoda</taxon>
        <taxon>Hexapoda</taxon>
        <taxon>Insecta</taxon>
        <taxon>Pterygota</taxon>
        <taxon>Neoptera</taxon>
        <taxon>Endopterygota</taxon>
        <taxon>Lepidoptera</taxon>
        <taxon>Glossata</taxon>
        <taxon>Ditrysia</taxon>
        <taxon>Papilionoidea</taxon>
        <taxon>Nymphalidae</taxon>
        <taxon>Heliconiinae</taxon>
        <taxon>Argynnini</taxon>
        <taxon>Brenthis</taxon>
    </lineage>
</organism>
<reference evidence="2" key="1">
    <citation type="submission" date="2021-12" db="EMBL/GenBank/DDBJ databases">
        <authorList>
            <person name="Martin H S."/>
        </authorList>
    </citation>
    <scope>NUCLEOTIDE SEQUENCE</scope>
</reference>